<dbReference type="SUPFAM" id="SSF54593">
    <property type="entry name" value="Glyoxalase/Bleomycin resistance protein/Dihydroxybiphenyl dioxygenase"/>
    <property type="match status" value="1"/>
</dbReference>
<dbReference type="Pfam" id="PF00903">
    <property type="entry name" value="Glyoxalase"/>
    <property type="match status" value="1"/>
</dbReference>
<comment type="caution">
    <text evidence="2">The sequence shown here is derived from an EMBL/GenBank/DDBJ whole genome shotgun (WGS) entry which is preliminary data.</text>
</comment>
<dbReference type="PANTHER" id="PTHR36113:SF3">
    <property type="entry name" value="SLL5075 PROTEIN"/>
    <property type="match status" value="1"/>
</dbReference>
<organism evidence="2 3">
    <name type="scientific">Halomonas casei</name>
    <dbReference type="NCBI Taxonomy" id="2742613"/>
    <lineage>
        <taxon>Bacteria</taxon>
        <taxon>Pseudomonadati</taxon>
        <taxon>Pseudomonadota</taxon>
        <taxon>Gammaproteobacteria</taxon>
        <taxon>Oceanospirillales</taxon>
        <taxon>Halomonadaceae</taxon>
        <taxon>Halomonas</taxon>
    </lineage>
</organism>
<dbReference type="PROSITE" id="PS51819">
    <property type="entry name" value="VOC"/>
    <property type="match status" value="1"/>
</dbReference>
<accession>A0ABR9F2S1</accession>
<dbReference type="Proteomes" id="UP001645039">
    <property type="component" value="Unassembled WGS sequence"/>
</dbReference>
<reference evidence="2 3" key="1">
    <citation type="submission" date="2020-07" db="EMBL/GenBank/DDBJ databases">
        <title>Halophilic bacteria isolated from french cheeses.</title>
        <authorList>
            <person name="Kothe C.I."/>
            <person name="Farah-Kraiem B."/>
            <person name="Renault P."/>
            <person name="Dridi B."/>
        </authorList>
    </citation>
    <scope>NUCLEOTIDE SEQUENCE [LARGE SCALE GENOMIC DNA]</scope>
    <source>
        <strain evidence="2 3">FME1</strain>
    </source>
</reference>
<dbReference type="EMBL" id="RRZD01000009">
    <property type="protein sequence ID" value="MBE0400772.1"/>
    <property type="molecule type" value="Genomic_DNA"/>
</dbReference>
<evidence type="ECO:0000259" key="1">
    <source>
        <dbReference type="PROSITE" id="PS51819"/>
    </source>
</evidence>
<dbReference type="InterPro" id="IPR029068">
    <property type="entry name" value="Glyas_Bleomycin-R_OHBP_Dase"/>
</dbReference>
<dbReference type="CDD" id="cd06587">
    <property type="entry name" value="VOC"/>
    <property type="match status" value="1"/>
</dbReference>
<proteinExistence type="predicted"/>
<keyword evidence="3" id="KW-1185">Reference proteome</keyword>
<dbReference type="RefSeq" id="WP_096279504.1">
    <property type="nucleotide sequence ID" value="NZ_CBCSBM010000008.1"/>
</dbReference>
<gene>
    <name evidence="2" type="ORF">EI168_11720</name>
</gene>
<feature type="domain" description="VOC" evidence="1">
    <location>
        <begin position="6"/>
        <end position="128"/>
    </location>
</feature>
<evidence type="ECO:0000313" key="2">
    <source>
        <dbReference type="EMBL" id="MBE0400772.1"/>
    </source>
</evidence>
<dbReference type="InterPro" id="IPR051332">
    <property type="entry name" value="Fosfomycin_Res_Enzymes"/>
</dbReference>
<dbReference type="PANTHER" id="PTHR36113">
    <property type="entry name" value="LYASE, PUTATIVE-RELATED-RELATED"/>
    <property type="match status" value="1"/>
</dbReference>
<protein>
    <submittedName>
        <fullName evidence="2">VOC family protein</fullName>
    </submittedName>
</protein>
<sequence>MAKDIGFTHIALSASNLDSSIAFYQRYANMSVMHERIDEEAGKRVVWLSDKTRPFVLVLVQNSQPVPILGPFAHLGVGCESRRAVDDLCDRARHEGILSKEATDSGDPVGYWAFINDPDGHILEISYGQEIGLAVEASEA</sequence>
<name>A0ABR9F2S1_9GAMM</name>
<dbReference type="InterPro" id="IPR004360">
    <property type="entry name" value="Glyas_Fos-R_dOase_dom"/>
</dbReference>
<dbReference type="Gene3D" id="3.10.180.10">
    <property type="entry name" value="2,3-Dihydroxybiphenyl 1,2-Dioxygenase, domain 1"/>
    <property type="match status" value="1"/>
</dbReference>
<evidence type="ECO:0000313" key="3">
    <source>
        <dbReference type="Proteomes" id="UP001645039"/>
    </source>
</evidence>
<dbReference type="InterPro" id="IPR037523">
    <property type="entry name" value="VOC_core"/>
</dbReference>